<keyword evidence="1" id="KW-0175">Coiled coil</keyword>
<protein>
    <submittedName>
        <fullName evidence="4">TPR-like protein</fullName>
    </submittedName>
</protein>
<evidence type="ECO:0000313" key="4">
    <source>
        <dbReference type="EMBL" id="KZO91834.1"/>
    </source>
</evidence>
<dbReference type="SMART" id="SM00028">
    <property type="entry name" value="TPR"/>
    <property type="match status" value="12"/>
</dbReference>
<gene>
    <name evidence="4" type="ORF">CALVIDRAFT_601928</name>
</gene>
<feature type="domain" description="Novel STAND NTPase 1" evidence="3">
    <location>
        <begin position="193"/>
        <end position="331"/>
    </location>
</feature>
<dbReference type="STRING" id="1330018.A0A167HP29"/>
<reference evidence="4 5" key="1">
    <citation type="journal article" date="2016" name="Mol. Biol. Evol.">
        <title>Comparative Genomics of Early-Diverging Mushroom-Forming Fungi Provides Insights into the Origins of Lignocellulose Decay Capabilities.</title>
        <authorList>
            <person name="Nagy L.G."/>
            <person name="Riley R."/>
            <person name="Tritt A."/>
            <person name="Adam C."/>
            <person name="Daum C."/>
            <person name="Floudas D."/>
            <person name="Sun H."/>
            <person name="Yadav J.S."/>
            <person name="Pangilinan J."/>
            <person name="Larsson K.H."/>
            <person name="Matsuura K."/>
            <person name="Barry K."/>
            <person name="Labutti K."/>
            <person name="Kuo R."/>
            <person name="Ohm R.A."/>
            <person name="Bhattacharya S.S."/>
            <person name="Shirouzu T."/>
            <person name="Yoshinaga Y."/>
            <person name="Martin F.M."/>
            <person name="Grigoriev I.V."/>
            <person name="Hibbett D.S."/>
        </authorList>
    </citation>
    <scope>NUCLEOTIDE SEQUENCE [LARGE SCALE GENOMIC DNA]</scope>
    <source>
        <strain evidence="4 5">TUFC12733</strain>
    </source>
</reference>
<dbReference type="Pfam" id="PF20703">
    <property type="entry name" value="nSTAND1"/>
    <property type="match status" value="1"/>
</dbReference>
<dbReference type="InterPro" id="IPR019734">
    <property type="entry name" value="TPR_rpt"/>
</dbReference>
<organism evidence="4 5">
    <name type="scientific">Calocera viscosa (strain TUFC12733)</name>
    <dbReference type="NCBI Taxonomy" id="1330018"/>
    <lineage>
        <taxon>Eukaryota</taxon>
        <taxon>Fungi</taxon>
        <taxon>Dikarya</taxon>
        <taxon>Basidiomycota</taxon>
        <taxon>Agaricomycotina</taxon>
        <taxon>Dacrymycetes</taxon>
        <taxon>Dacrymycetales</taxon>
        <taxon>Dacrymycetaceae</taxon>
        <taxon>Calocera</taxon>
    </lineage>
</organism>
<dbReference type="EMBL" id="KV417317">
    <property type="protein sequence ID" value="KZO91834.1"/>
    <property type="molecule type" value="Genomic_DNA"/>
</dbReference>
<sequence>MSKTRSALGPRDKPVNATLQSAEGAQGSSGNSQGARLKAMLQRWTADAGAPFDPMKERVKDTVLSVIRAHEGLQTTNRESDHLLAHVSWVTEQVLSKIQANSVSDEATRDVMDSLAKMIFDINAFLQTPPSKVAEYLGMKRAEKVAQFRQDLDTLRTRFLEVRVVYFSEKDAGIYANHIPSNLPLVEIPPAPTVFYGRDELVQSIITLLLPEATCRIPLLGAGGMGKTSVAAAVLNNAQIKDKFGDNIVFLSCENITSAEGIMTALATYFQLRHDSKTLSALVAHLSSLTTILLVLDNLETAIEAADTHRVESFLGTVAQVPRLSLMITMRGTTPPDGVDWAEAYCHPLDRLLLDASRQIWRCIAPNEDTKLDELLTRLDGLPLAIRLMALQAQLNQMTPAQLLGRYEAEATKLLKTRGGGRLKNLEVSIQVSVECKTMTEERNALPLLSVLCLLPDGVPHDALPEMVPSIWNISSCASVLLQVALIFKEKGRLRVLSPIRDFVLAKYPPQGTHLEETENYFMTLMRTSATDVDAGKQVELISADFGNINSILIHFWKTVDEWRDVEGRLQMTLLLAEIWHRSRYGDCAPVLMWAKASLKVLGNQLGTAQCTRILGSVLYLQHRYDEAAEKLKEAKAVFEAIGDPLGVAQCTRSLGEVLQLQNRYEEATEKLTEANTAFAAIGDPLGMAQCAKGLGDVMYIQSRYEEATEKFREAKAAFKAIGDPHGTTRCTHSLGKVLYNQSRYGDAVEQLREAKAAYRTMGDSLGVASCTQSLGNILLLQDRYEEASENLKEAKAVFAGIRSALGMAQCTRTLGDIMYFQSRYEEATATFTEAKAAFEAIGSALGMAQCTQGLGDVLYSQSRYEEAEEKLREAQATFEAIGSPLGTAHCTQRLGDVMCAQDRHEEATEKLREAKAAFKAIGDPLGTAKCTHSLGNVLCNQSRYGDAVEQLREAKTAYKTMGDRLGVASCTQILGDVLFHQDRYADAVESLLEAKEAYVAMGNPFGQAGCANRIGAALHRQGHYDEARVMLNLAMEIFETIADRRGAAECNRCLAELLYGEGHYEAAVVRLTNAQAVFEAIGDRLGTAECVRSLGMVLCAEKHYEEASQKLQDAKAIFVDRGSRNGAAQCCRSLAEVFSAQDRPLEAEAMLIAARDVYEEIKLPEKGEECTDALARLRLTRDKGGEVRVGA</sequence>
<evidence type="ECO:0000259" key="3">
    <source>
        <dbReference type="Pfam" id="PF20703"/>
    </source>
</evidence>
<dbReference type="Pfam" id="PF13424">
    <property type="entry name" value="TPR_12"/>
    <property type="match status" value="5"/>
</dbReference>
<keyword evidence="5" id="KW-1185">Reference proteome</keyword>
<dbReference type="InterPro" id="IPR027417">
    <property type="entry name" value="P-loop_NTPase"/>
</dbReference>
<feature type="region of interest" description="Disordered" evidence="2">
    <location>
        <begin position="1"/>
        <end position="37"/>
    </location>
</feature>
<dbReference type="OrthoDB" id="431454at2759"/>
<dbReference type="PANTHER" id="PTHR47691">
    <property type="entry name" value="REGULATOR-RELATED"/>
    <property type="match status" value="1"/>
</dbReference>
<proteinExistence type="predicted"/>
<dbReference type="SUPFAM" id="SSF48452">
    <property type="entry name" value="TPR-like"/>
    <property type="match status" value="3"/>
</dbReference>
<feature type="compositionally biased region" description="Low complexity" evidence="2">
    <location>
        <begin position="20"/>
        <end position="35"/>
    </location>
</feature>
<accession>A0A167HP29</accession>
<dbReference type="AlphaFoldDB" id="A0A167HP29"/>
<dbReference type="Proteomes" id="UP000076738">
    <property type="component" value="Unassembled WGS sequence"/>
</dbReference>
<dbReference type="PANTHER" id="PTHR47691:SF3">
    <property type="entry name" value="HTH-TYPE TRANSCRIPTIONAL REGULATOR RV0890C-RELATED"/>
    <property type="match status" value="1"/>
</dbReference>
<dbReference type="Gene3D" id="1.25.40.10">
    <property type="entry name" value="Tetratricopeptide repeat domain"/>
    <property type="match status" value="3"/>
</dbReference>
<evidence type="ECO:0000256" key="1">
    <source>
        <dbReference type="SAM" id="Coils"/>
    </source>
</evidence>
<dbReference type="InterPro" id="IPR011990">
    <property type="entry name" value="TPR-like_helical_dom_sf"/>
</dbReference>
<name>A0A167HP29_CALVF</name>
<dbReference type="Pfam" id="PF13374">
    <property type="entry name" value="TPR_10"/>
    <property type="match status" value="1"/>
</dbReference>
<dbReference type="InterPro" id="IPR049052">
    <property type="entry name" value="nSTAND1"/>
</dbReference>
<feature type="coiled-coil region" evidence="1">
    <location>
        <begin position="858"/>
        <end position="918"/>
    </location>
</feature>
<dbReference type="SUPFAM" id="SSF52540">
    <property type="entry name" value="P-loop containing nucleoside triphosphate hydrolases"/>
    <property type="match status" value="1"/>
</dbReference>
<evidence type="ECO:0000313" key="5">
    <source>
        <dbReference type="Proteomes" id="UP000076738"/>
    </source>
</evidence>
<evidence type="ECO:0000256" key="2">
    <source>
        <dbReference type="SAM" id="MobiDB-lite"/>
    </source>
</evidence>
<dbReference type="Gene3D" id="3.40.50.300">
    <property type="entry name" value="P-loop containing nucleotide triphosphate hydrolases"/>
    <property type="match status" value="1"/>
</dbReference>